<dbReference type="RefSeq" id="WP_036686374.1">
    <property type="nucleotide sequence ID" value="NZ_JARLKA010000019.1"/>
</dbReference>
<dbReference type="Pfam" id="PF07833">
    <property type="entry name" value="Cu_amine_oxidN1"/>
    <property type="match status" value="1"/>
</dbReference>
<gene>
    <name evidence="3" type="ORF">BJP51_14665</name>
</gene>
<organism evidence="3 4">
    <name type="scientific">Paenibacillus odorifer</name>
    <dbReference type="NCBI Taxonomy" id="189426"/>
    <lineage>
        <taxon>Bacteria</taxon>
        <taxon>Bacillati</taxon>
        <taxon>Bacillota</taxon>
        <taxon>Bacilli</taxon>
        <taxon>Bacillales</taxon>
        <taxon>Paenibacillaceae</taxon>
        <taxon>Paenibacillus</taxon>
    </lineage>
</organism>
<name>A0A1R0XCH1_9BACL</name>
<comment type="caution">
    <text evidence="3">The sequence shown here is derived from an EMBL/GenBank/DDBJ whole genome shotgun (WGS) entry which is preliminary data.</text>
</comment>
<dbReference type="Gene3D" id="3.30.457.10">
    <property type="entry name" value="Copper amine oxidase-like, N-terminal domain"/>
    <property type="match status" value="1"/>
</dbReference>
<feature type="chain" id="PRO_5010326987" description="Copper amine oxidase-like N-terminal domain-containing protein" evidence="1">
    <location>
        <begin position="26"/>
        <end position="413"/>
    </location>
</feature>
<sequence>MKAIKWSITAALAVSMLGPIHTVKAADTRNVDYDQGSILRSASSVSSSYNEGNQQVEDLIFQMDATEITVGDNVPVQIYAKDADGISERVPLAQANVVIEKPYLLQKQADGTMKALAVGETNVTVISGSDTKTIKVSISADHDIDQGAFVNGTMYLPVQSVFQTLGATVQVNTATKTFSIRLGDLPIQLQLGSDIAMVNGAKVKMSGKVQKIDGSTVFPATLLKTALSAELIWDGNYQTMEIYFGKAELFAYTKQTAQIFKKEEQGNLVKFIGKTYWLNQFDSDYKFQKVTIVDILPDYEGEFAISFKVLSTGQILNSYKMSGDELIRTLGNKEYFLTTDPFKTYKWSDAIWTKIKKSIVATGMTKQQVEFSWGKPISKSTLSGSGIQVETWQYGNYNYVTFTNGVVSMIYTN</sequence>
<reference evidence="3 4" key="1">
    <citation type="submission" date="2016-10" db="EMBL/GenBank/DDBJ databases">
        <title>Paenibacillus species isolates.</title>
        <authorList>
            <person name="Beno S.M."/>
        </authorList>
    </citation>
    <scope>NUCLEOTIDE SEQUENCE [LARGE SCALE GENOMIC DNA]</scope>
    <source>
        <strain evidence="3 4">FSL H7-0604</strain>
    </source>
</reference>
<dbReference type="Proteomes" id="UP000187465">
    <property type="component" value="Unassembled WGS sequence"/>
</dbReference>
<keyword evidence="1" id="KW-0732">Signal</keyword>
<evidence type="ECO:0000256" key="1">
    <source>
        <dbReference type="SAM" id="SignalP"/>
    </source>
</evidence>
<feature type="domain" description="Copper amine oxidase-like N-terminal" evidence="2">
    <location>
        <begin position="149"/>
        <end position="242"/>
    </location>
</feature>
<dbReference type="AlphaFoldDB" id="A0A1R0XCH1"/>
<dbReference type="EMBL" id="MKQP01000016">
    <property type="protein sequence ID" value="OMD32763.1"/>
    <property type="molecule type" value="Genomic_DNA"/>
</dbReference>
<accession>A0A1R0XCH1</accession>
<protein>
    <recommendedName>
        <fullName evidence="2">Copper amine oxidase-like N-terminal domain-containing protein</fullName>
    </recommendedName>
</protein>
<evidence type="ECO:0000313" key="3">
    <source>
        <dbReference type="EMBL" id="OMD32763.1"/>
    </source>
</evidence>
<dbReference type="InterPro" id="IPR012854">
    <property type="entry name" value="Cu_amine_oxidase-like_N"/>
</dbReference>
<evidence type="ECO:0000259" key="2">
    <source>
        <dbReference type="Pfam" id="PF07833"/>
    </source>
</evidence>
<dbReference type="SUPFAM" id="SSF55383">
    <property type="entry name" value="Copper amine oxidase, domain N"/>
    <property type="match status" value="1"/>
</dbReference>
<feature type="signal peptide" evidence="1">
    <location>
        <begin position="1"/>
        <end position="25"/>
    </location>
</feature>
<dbReference type="InterPro" id="IPR036582">
    <property type="entry name" value="Mao_N_sf"/>
</dbReference>
<proteinExistence type="predicted"/>
<evidence type="ECO:0000313" key="4">
    <source>
        <dbReference type="Proteomes" id="UP000187465"/>
    </source>
</evidence>